<dbReference type="EMBL" id="VSSQ01081240">
    <property type="protein sequence ID" value="MPN30201.1"/>
    <property type="molecule type" value="Genomic_DNA"/>
</dbReference>
<name>A0A645GTN7_9ZZZZ</name>
<accession>A0A645GTN7</accession>
<sequence>MRKKSPLLGSLFLLYPVLSERESHVDTPFCKLRLCAFTENEAILAAQAHGEGLVEPVLQRALCKGAEEVLVPIGGRDTRAVGEESTHTKIEGDLTQIDVEHRGC</sequence>
<gene>
    <name evidence="1" type="ORF">SDC9_177664</name>
</gene>
<comment type="caution">
    <text evidence="1">The sequence shown here is derived from an EMBL/GenBank/DDBJ whole genome shotgun (WGS) entry which is preliminary data.</text>
</comment>
<dbReference type="AlphaFoldDB" id="A0A645GTN7"/>
<evidence type="ECO:0000313" key="1">
    <source>
        <dbReference type="EMBL" id="MPN30201.1"/>
    </source>
</evidence>
<proteinExistence type="predicted"/>
<protein>
    <submittedName>
        <fullName evidence="1">Uncharacterized protein</fullName>
    </submittedName>
</protein>
<organism evidence="1">
    <name type="scientific">bioreactor metagenome</name>
    <dbReference type="NCBI Taxonomy" id="1076179"/>
    <lineage>
        <taxon>unclassified sequences</taxon>
        <taxon>metagenomes</taxon>
        <taxon>ecological metagenomes</taxon>
    </lineage>
</organism>
<reference evidence="1" key="1">
    <citation type="submission" date="2019-08" db="EMBL/GenBank/DDBJ databases">
        <authorList>
            <person name="Kucharzyk K."/>
            <person name="Murdoch R.W."/>
            <person name="Higgins S."/>
            <person name="Loffler F."/>
        </authorList>
    </citation>
    <scope>NUCLEOTIDE SEQUENCE</scope>
</reference>